<evidence type="ECO:0000256" key="9">
    <source>
        <dbReference type="PROSITE-ProRule" id="PRU00169"/>
    </source>
</evidence>
<feature type="domain" description="Response regulatory" evidence="11">
    <location>
        <begin position="13"/>
        <end position="134"/>
    </location>
</feature>
<dbReference type="SMART" id="SM00065">
    <property type="entry name" value="GAF"/>
    <property type="match status" value="1"/>
</dbReference>
<accession>A0A916SBT7</accession>
<dbReference type="Gene3D" id="3.30.450.20">
    <property type="entry name" value="PAS domain"/>
    <property type="match status" value="2"/>
</dbReference>
<dbReference type="PROSITE" id="PS50109">
    <property type="entry name" value="HIS_KIN"/>
    <property type="match status" value="1"/>
</dbReference>
<protein>
    <recommendedName>
        <fullName evidence="3">histidine kinase</fullName>
        <ecNumber evidence="3">2.7.13.3</ecNumber>
    </recommendedName>
</protein>
<evidence type="ECO:0000256" key="6">
    <source>
        <dbReference type="ARBA" id="ARBA00022777"/>
    </source>
</evidence>
<dbReference type="EMBL" id="BMIG01000003">
    <property type="protein sequence ID" value="GGA92877.1"/>
    <property type="molecule type" value="Genomic_DNA"/>
</dbReference>
<evidence type="ECO:0000259" key="13">
    <source>
        <dbReference type="PROSITE" id="PS50113"/>
    </source>
</evidence>
<dbReference type="InterPro" id="IPR013656">
    <property type="entry name" value="PAS_4"/>
</dbReference>
<dbReference type="InterPro" id="IPR011006">
    <property type="entry name" value="CheY-like_superfamily"/>
</dbReference>
<dbReference type="CDD" id="cd00130">
    <property type="entry name" value="PAS"/>
    <property type="match status" value="1"/>
</dbReference>
<dbReference type="FunFam" id="1.10.287.130:FF:000001">
    <property type="entry name" value="Two-component sensor histidine kinase"/>
    <property type="match status" value="1"/>
</dbReference>
<dbReference type="InterPro" id="IPR004358">
    <property type="entry name" value="Sig_transdc_His_kin-like_C"/>
</dbReference>
<feature type="modified residue" description="4-aspartylphosphate" evidence="9">
    <location>
        <position position="881"/>
    </location>
</feature>
<dbReference type="GO" id="GO:0005886">
    <property type="term" value="C:plasma membrane"/>
    <property type="evidence" value="ECO:0007669"/>
    <property type="project" value="UniProtKB-SubCell"/>
</dbReference>
<evidence type="ECO:0000259" key="11">
    <source>
        <dbReference type="PROSITE" id="PS50110"/>
    </source>
</evidence>
<evidence type="ECO:0000256" key="8">
    <source>
        <dbReference type="ARBA" id="ARBA00023136"/>
    </source>
</evidence>
<dbReference type="InterPro" id="IPR036097">
    <property type="entry name" value="HisK_dim/P_sf"/>
</dbReference>
<dbReference type="SMART" id="SM00387">
    <property type="entry name" value="HATPase_c"/>
    <property type="match status" value="1"/>
</dbReference>
<comment type="caution">
    <text evidence="14">The sequence shown here is derived from an EMBL/GenBank/DDBJ whole genome shotgun (WGS) entry which is preliminary data.</text>
</comment>
<dbReference type="SUPFAM" id="SSF55781">
    <property type="entry name" value="GAF domain-like"/>
    <property type="match status" value="1"/>
</dbReference>
<feature type="domain" description="PAC" evidence="13">
    <location>
        <begin position="530"/>
        <end position="582"/>
    </location>
</feature>
<dbReference type="SUPFAM" id="SSF55785">
    <property type="entry name" value="PYP-like sensor domain (PAS domain)"/>
    <property type="match status" value="2"/>
</dbReference>
<dbReference type="Gene3D" id="3.40.50.2300">
    <property type="match status" value="2"/>
</dbReference>
<proteinExistence type="predicted"/>
<dbReference type="PROSITE" id="PS50110">
    <property type="entry name" value="RESPONSE_REGULATORY"/>
    <property type="match status" value="2"/>
</dbReference>
<dbReference type="InterPro" id="IPR003661">
    <property type="entry name" value="HisK_dim/P_dom"/>
</dbReference>
<dbReference type="InterPro" id="IPR036890">
    <property type="entry name" value="HATPase_C_sf"/>
</dbReference>
<reference evidence="14" key="1">
    <citation type="journal article" date="2014" name="Int. J. Syst. Evol. Microbiol.">
        <title>Complete genome sequence of Corynebacterium casei LMG S-19264T (=DSM 44701T), isolated from a smear-ripened cheese.</title>
        <authorList>
            <consortium name="US DOE Joint Genome Institute (JGI-PGF)"/>
            <person name="Walter F."/>
            <person name="Albersmeier A."/>
            <person name="Kalinowski J."/>
            <person name="Ruckert C."/>
        </authorList>
    </citation>
    <scope>NUCLEOTIDE SEQUENCE</scope>
    <source>
        <strain evidence="14">CGMCC 1.15322</strain>
    </source>
</reference>
<comment type="catalytic activity">
    <reaction evidence="1">
        <text>ATP + protein L-histidine = ADP + protein N-phospho-L-histidine.</text>
        <dbReference type="EC" id="2.7.13.3"/>
    </reaction>
</comment>
<evidence type="ECO:0000256" key="4">
    <source>
        <dbReference type="ARBA" id="ARBA00022553"/>
    </source>
</evidence>
<dbReference type="EC" id="2.7.13.3" evidence="3"/>
<dbReference type="Pfam" id="PF01590">
    <property type="entry name" value="GAF"/>
    <property type="match status" value="1"/>
</dbReference>
<dbReference type="InterPro" id="IPR003594">
    <property type="entry name" value="HATPase_dom"/>
</dbReference>
<dbReference type="InterPro" id="IPR000700">
    <property type="entry name" value="PAS-assoc_C"/>
</dbReference>
<evidence type="ECO:0000256" key="7">
    <source>
        <dbReference type="ARBA" id="ARBA00023012"/>
    </source>
</evidence>
<dbReference type="Gene3D" id="1.10.287.130">
    <property type="match status" value="1"/>
</dbReference>
<reference evidence="14" key="2">
    <citation type="submission" date="2020-09" db="EMBL/GenBank/DDBJ databases">
        <authorList>
            <person name="Sun Q."/>
            <person name="Zhou Y."/>
        </authorList>
    </citation>
    <scope>NUCLEOTIDE SEQUENCE</scope>
    <source>
        <strain evidence="14">CGMCC 1.15322</strain>
    </source>
</reference>
<dbReference type="InterPro" id="IPR001789">
    <property type="entry name" value="Sig_transdc_resp-reg_receiver"/>
</dbReference>
<evidence type="ECO:0000256" key="5">
    <source>
        <dbReference type="ARBA" id="ARBA00022679"/>
    </source>
</evidence>
<dbReference type="SMART" id="SM00388">
    <property type="entry name" value="HisKA"/>
    <property type="match status" value="1"/>
</dbReference>
<sequence>MLHADKEILKPWCVFIIDDSPEDRSEIHRMLLSGSERRLTFVEAGTGAAGIKAVLGAVPPPDCVVLDYNLPDMDAHEVLAALIGSDGMPVCPVVVVTGVARREDGRRVLRAGAQNYIGKDWAGAQALTRALETACEGWAMARELRQGRDALRLVADRETFRRVFGDAVRGLTDEHVIQQTASDLLGAHLQASRVMSLEVAGEEHVVVGPSYVSDVNRMAGIYRLEDYGPKLLATLRSGENVVVTDIRGDGGYSESDKSAYAQMEIAANLGIPVLKSGKLVAVLGVHQNVPRMWTSEEIAIAKEIAERTWAAVEHARADAKVVASRVQLSQIVAIMPSFSAVLKGPEHIFELANQSFYDLVQHGSEILGKTCLEALPELATQPFPDLLDKVYLTGEKFEAAGMSVFLRRGPLEVQTEIFVDFVYLPLRGADGQVSGIFCHGVDRTAEVRAAQSLSMRERALRSLADNTPDLLMRFDRQLRHVFVNSVVEKITGRKVEELLGKSNREMDMPAYPCDQWDAAINHVFEHGSHSSLDFEWATPNAGVRYYSSRLVPEFNDDGGVESVLCVTHDVTRRRAFEQQLADQARRKDEFLATLAHELRNPLAPIRTGLQVLKLAPDLAVVTQILPVMERQLGQMVRLIDDLLDVSRINSGKIVLRLERLSLQEVVASALEASRPLIEAAGHSLRVDLPADLVWLEADPTRLSQVLNNLLSNSAKYTRTGGQIHLAATLLGKEVHIAVADNGAGIPEDMLSSVFDMFTQIKRTLDRAEGGLGLGLSLVKTLVQLHGGTVRADSPGIDQGSKFTVTLPTATRPDGQPACEASSPTSTVSNGRRILVVDDNVDAAETMVMLLELSGHEARSAYGGQQALDVALSFRPDLVFLDIGLPDMNGYEVARRLLADPATASTKLVALTGWGTEDDIRKSKVSGFHAHLTKPVEHEAVEALLVSLLPTRRA</sequence>
<dbReference type="RefSeq" id="WP_188707469.1">
    <property type="nucleotide sequence ID" value="NZ_BMIG01000003.1"/>
</dbReference>
<feature type="modified residue" description="4-aspartylphosphate" evidence="9">
    <location>
        <position position="67"/>
    </location>
</feature>
<evidence type="ECO:0000259" key="12">
    <source>
        <dbReference type="PROSITE" id="PS50112"/>
    </source>
</evidence>
<keyword evidence="4 9" id="KW-0597">Phosphoprotein</keyword>
<dbReference type="InterPro" id="IPR000014">
    <property type="entry name" value="PAS"/>
</dbReference>
<evidence type="ECO:0000313" key="15">
    <source>
        <dbReference type="Proteomes" id="UP000620596"/>
    </source>
</evidence>
<dbReference type="Pfam" id="PF00512">
    <property type="entry name" value="HisKA"/>
    <property type="match status" value="1"/>
</dbReference>
<keyword evidence="6" id="KW-0418">Kinase</keyword>
<dbReference type="SUPFAM" id="SSF52172">
    <property type="entry name" value="CheY-like"/>
    <property type="match status" value="2"/>
</dbReference>
<evidence type="ECO:0000256" key="1">
    <source>
        <dbReference type="ARBA" id="ARBA00000085"/>
    </source>
</evidence>
<dbReference type="PANTHER" id="PTHR43547:SF2">
    <property type="entry name" value="HYBRID SIGNAL TRANSDUCTION HISTIDINE KINASE C"/>
    <property type="match status" value="1"/>
</dbReference>
<dbReference type="NCBIfam" id="TIGR00229">
    <property type="entry name" value="sensory_box"/>
    <property type="match status" value="1"/>
</dbReference>
<dbReference type="CDD" id="cd00075">
    <property type="entry name" value="HATPase"/>
    <property type="match status" value="1"/>
</dbReference>
<dbReference type="SUPFAM" id="SSF55874">
    <property type="entry name" value="ATPase domain of HSP90 chaperone/DNA topoisomerase II/histidine kinase"/>
    <property type="match status" value="1"/>
</dbReference>
<dbReference type="Pfam" id="PF00072">
    <property type="entry name" value="Response_reg"/>
    <property type="match status" value="2"/>
</dbReference>
<dbReference type="PANTHER" id="PTHR43547">
    <property type="entry name" value="TWO-COMPONENT HISTIDINE KINASE"/>
    <property type="match status" value="1"/>
</dbReference>
<comment type="subcellular location">
    <subcellularLocation>
        <location evidence="2">Cell inner membrane</location>
        <topology evidence="2">Multi-pass membrane protein</topology>
    </subcellularLocation>
</comment>
<evidence type="ECO:0000256" key="2">
    <source>
        <dbReference type="ARBA" id="ARBA00004429"/>
    </source>
</evidence>
<dbReference type="CDD" id="cd00156">
    <property type="entry name" value="REC"/>
    <property type="match status" value="1"/>
</dbReference>
<dbReference type="SMART" id="SM00448">
    <property type="entry name" value="REC"/>
    <property type="match status" value="2"/>
</dbReference>
<dbReference type="Proteomes" id="UP000620596">
    <property type="component" value="Unassembled WGS sequence"/>
</dbReference>
<dbReference type="PROSITE" id="PS50113">
    <property type="entry name" value="PAC"/>
    <property type="match status" value="1"/>
</dbReference>
<dbReference type="InterPro" id="IPR035965">
    <property type="entry name" value="PAS-like_dom_sf"/>
</dbReference>
<name>A0A916SBT7_9BURK</name>
<evidence type="ECO:0000256" key="3">
    <source>
        <dbReference type="ARBA" id="ARBA00012438"/>
    </source>
</evidence>
<dbReference type="CDD" id="cd00082">
    <property type="entry name" value="HisKA"/>
    <property type="match status" value="1"/>
</dbReference>
<dbReference type="Pfam" id="PF08448">
    <property type="entry name" value="PAS_4"/>
    <property type="match status" value="2"/>
</dbReference>
<evidence type="ECO:0000313" key="14">
    <source>
        <dbReference type="EMBL" id="GGA92877.1"/>
    </source>
</evidence>
<keyword evidence="8" id="KW-0472">Membrane</keyword>
<dbReference type="InterPro" id="IPR005467">
    <property type="entry name" value="His_kinase_dom"/>
</dbReference>
<keyword evidence="7" id="KW-0902">Two-component regulatory system</keyword>
<dbReference type="Pfam" id="PF02518">
    <property type="entry name" value="HATPase_c"/>
    <property type="match status" value="1"/>
</dbReference>
<feature type="domain" description="Response regulatory" evidence="11">
    <location>
        <begin position="832"/>
        <end position="948"/>
    </location>
</feature>
<dbReference type="Gene3D" id="3.30.450.40">
    <property type="match status" value="1"/>
</dbReference>
<dbReference type="GO" id="GO:0000155">
    <property type="term" value="F:phosphorelay sensor kinase activity"/>
    <property type="evidence" value="ECO:0007669"/>
    <property type="project" value="InterPro"/>
</dbReference>
<keyword evidence="5" id="KW-0808">Transferase</keyword>
<keyword evidence="15" id="KW-1185">Reference proteome</keyword>
<dbReference type="InterPro" id="IPR003018">
    <property type="entry name" value="GAF"/>
</dbReference>
<dbReference type="SMART" id="SM00091">
    <property type="entry name" value="PAS"/>
    <property type="match status" value="2"/>
</dbReference>
<dbReference type="InterPro" id="IPR029016">
    <property type="entry name" value="GAF-like_dom_sf"/>
</dbReference>
<dbReference type="FunFam" id="3.30.565.10:FF:000006">
    <property type="entry name" value="Sensor histidine kinase WalK"/>
    <property type="match status" value="1"/>
</dbReference>
<feature type="domain" description="Histidine kinase" evidence="10">
    <location>
        <begin position="593"/>
        <end position="810"/>
    </location>
</feature>
<evidence type="ECO:0000259" key="10">
    <source>
        <dbReference type="PROSITE" id="PS50109"/>
    </source>
</evidence>
<dbReference type="PRINTS" id="PR00344">
    <property type="entry name" value="BCTRLSENSOR"/>
</dbReference>
<gene>
    <name evidence="14" type="ORF">GCM10011496_12350</name>
</gene>
<dbReference type="Gene3D" id="3.30.565.10">
    <property type="entry name" value="Histidine kinase-like ATPase, C-terminal domain"/>
    <property type="match status" value="1"/>
</dbReference>
<organism evidence="14 15">
    <name type="scientific">Polaromonas eurypsychrophila</name>
    <dbReference type="NCBI Taxonomy" id="1614635"/>
    <lineage>
        <taxon>Bacteria</taxon>
        <taxon>Pseudomonadati</taxon>
        <taxon>Pseudomonadota</taxon>
        <taxon>Betaproteobacteria</taxon>
        <taxon>Burkholderiales</taxon>
        <taxon>Comamonadaceae</taxon>
        <taxon>Polaromonas</taxon>
    </lineage>
</organism>
<dbReference type="CDD" id="cd17580">
    <property type="entry name" value="REC_2_DhkD-like"/>
    <property type="match status" value="1"/>
</dbReference>
<dbReference type="AlphaFoldDB" id="A0A916SBT7"/>
<dbReference type="PROSITE" id="PS50112">
    <property type="entry name" value="PAS"/>
    <property type="match status" value="1"/>
</dbReference>
<dbReference type="SUPFAM" id="SSF47384">
    <property type="entry name" value="Homodimeric domain of signal transducing histidine kinase"/>
    <property type="match status" value="1"/>
</dbReference>
<feature type="domain" description="PAS" evidence="12">
    <location>
        <begin position="456"/>
        <end position="502"/>
    </location>
</feature>